<comment type="caution">
    <text evidence="2">The sequence shown here is derived from an EMBL/GenBank/DDBJ whole genome shotgun (WGS) entry which is preliminary data.</text>
</comment>
<dbReference type="Proteomes" id="UP001151760">
    <property type="component" value="Unassembled WGS sequence"/>
</dbReference>
<organism evidence="2 3">
    <name type="scientific">Tanacetum coccineum</name>
    <dbReference type="NCBI Taxonomy" id="301880"/>
    <lineage>
        <taxon>Eukaryota</taxon>
        <taxon>Viridiplantae</taxon>
        <taxon>Streptophyta</taxon>
        <taxon>Embryophyta</taxon>
        <taxon>Tracheophyta</taxon>
        <taxon>Spermatophyta</taxon>
        <taxon>Magnoliopsida</taxon>
        <taxon>eudicotyledons</taxon>
        <taxon>Gunneridae</taxon>
        <taxon>Pentapetalae</taxon>
        <taxon>asterids</taxon>
        <taxon>campanulids</taxon>
        <taxon>Asterales</taxon>
        <taxon>Asteraceae</taxon>
        <taxon>Asteroideae</taxon>
        <taxon>Anthemideae</taxon>
        <taxon>Anthemidinae</taxon>
        <taxon>Tanacetum</taxon>
    </lineage>
</organism>
<keyword evidence="3" id="KW-1185">Reference proteome</keyword>
<name>A0ABQ5IJ33_9ASTR</name>
<proteinExistence type="predicted"/>
<reference evidence="2" key="1">
    <citation type="journal article" date="2022" name="Int. J. Mol. Sci.">
        <title>Draft Genome of Tanacetum Coccineum: Genomic Comparison of Closely Related Tanacetum-Family Plants.</title>
        <authorList>
            <person name="Yamashiro T."/>
            <person name="Shiraishi A."/>
            <person name="Nakayama K."/>
            <person name="Satake H."/>
        </authorList>
    </citation>
    <scope>NUCLEOTIDE SEQUENCE</scope>
</reference>
<feature type="region of interest" description="Disordered" evidence="1">
    <location>
        <begin position="1"/>
        <end position="100"/>
    </location>
</feature>
<evidence type="ECO:0000256" key="1">
    <source>
        <dbReference type="SAM" id="MobiDB-lite"/>
    </source>
</evidence>
<feature type="compositionally biased region" description="Acidic residues" evidence="1">
    <location>
        <begin position="82"/>
        <end position="98"/>
    </location>
</feature>
<protein>
    <submittedName>
        <fullName evidence="2">Uncharacterized protein</fullName>
    </submittedName>
</protein>
<sequence length="194" mass="20897">MSNDNDGPSFGIPLVDVYESEPEAPEAVPQSPKQAPLSPAHDPEYPVYLAPSDDDLEPAEAQSLPVFVSPTALSPDYSTDSDPVEDDPEEDLEEDPSKEEELLAPAYSLPARLYTLTYHLSWVAALAPPLLPPSPLSPLSSPLPRIPSSPLLLPPPTCRDIIPKVDMPPQKRARFAASSHRFEIGESSAVAAAR</sequence>
<evidence type="ECO:0000313" key="3">
    <source>
        <dbReference type="Proteomes" id="UP001151760"/>
    </source>
</evidence>
<accession>A0ABQ5IJ33</accession>
<dbReference type="EMBL" id="BQNB010020841">
    <property type="protein sequence ID" value="GJU00206.1"/>
    <property type="molecule type" value="Genomic_DNA"/>
</dbReference>
<evidence type="ECO:0000313" key="2">
    <source>
        <dbReference type="EMBL" id="GJU00206.1"/>
    </source>
</evidence>
<gene>
    <name evidence="2" type="ORF">Tco_1110544</name>
</gene>
<reference evidence="2" key="2">
    <citation type="submission" date="2022-01" db="EMBL/GenBank/DDBJ databases">
        <authorList>
            <person name="Yamashiro T."/>
            <person name="Shiraishi A."/>
            <person name="Satake H."/>
            <person name="Nakayama K."/>
        </authorList>
    </citation>
    <scope>NUCLEOTIDE SEQUENCE</scope>
</reference>